<feature type="compositionally biased region" description="Polar residues" evidence="1">
    <location>
        <begin position="32"/>
        <end position="45"/>
    </location>
</feature>
<dbReference type="AlphaFoldDB" id="A0AAV9QTH8"/>
<proteinExistence type="predicted"/>
<name>A0AAV9QTH8_9TELE</name>
<protein>
    <submittedName>
        <fullName evidence="2">Uncharacterized protein</fullName>
    </submittedName>
</protein>
<organism evidence="2 3">
    <name type="scientific">Crenichthys baileyi</name>
    <name type="common">White River springfish</name>
    <dbReference type="NCBI Taxonomy" id="28760"/>
    <lineage>
        <taxon>Eukaryota</taxon>
        <taxon>Metazoa</taxon>
        <taxon>Chordata</taxon>
        <taxon>Craniata</taxon>
        <taxon>Vertebrata</taxon>
        <taxon>Euteleostomi</taxon>
        <taxon>Actinopterygii</taxon>
        <taxon>Neopterygii</taxon>
        <taxon>Teleostei</taxon>
        <taxon>Neoteleostei</taxon>
        <taxon>Acanthomorphata</taxon>
        <taxon>Ovalentaria</taxon>
        <taxon>Atherinomorphae</taxon>
        <taxon>Cyprinodontiformes</taxon>
        <taxon>Goodeidae</taxon>
        <taxon>Crenichthys</taxon>
    </lineage>
</organism>
<feature type="region of interest" description="Disordered" evidence="1">
    <location>
        <begin position="26"/>
        <end position="49"/>
    </location>
</feature>
<dbReference type="Proteomes" id="UP001311232">
    <property type="component" value="Unassembled WGS sequence"/>
</dbReference>
<evidence type="ECO:0000313" key="3">
    <source>
        <dbReference type="Proteomes" id="UP001311232"/>
    </source>
</evidence>
<sequence>MTVRHRHKDQADGEKQITLWEYLRRAAERSSDQPGQASEQESPFSGTGLVVPLPGTGRCPRQRAAATVKVRVGAPYASTEGPPAMASSRLSSPEFVGGYPAPSAGLRSSVRPPTLAWVLNCSSSTESAWKSAVWSVFPICWLTLRAWSSCTQYSKRSFSRRGGSTLQGHSQLEVPSLLQGLQSHSRPLQGLLNLAMFRRSPWAGCLHFLA</sequence>
<comment type="caution">
    <text evidence="2">The sequence shown here is derived from an EMBL/GenBank/DDBJ whole genome shotgun (WGS) entry which is preliminary data.</text>
</comment>
<dbReference type="EMBL" id="JAHHUM010002787">
    <property type="protein sequence ID" value="KAK5600788.1"/>
    <property type="molecule type" value="Genomic_DNA"/>
</dbReference>
<evidence type="ECO:0000313" key="2">
    <source>
        <dbReference type="EMBL" id="KAK5600788.1"/>
    </source>
</evidence>
<evidence type="ECO:0000256" key="1">
    <source>
        <dbReference type="SAM" id="MobiDB-lite"/>
    </source>
</evidence>
<gene>
    <name evidence="2" type="ORF">CRENBAI_010068</name>
</gene>
<reference evidence="2 3" key="1">
    <citation type="submission" date="2021-06" db="EMBL/GenBank/DDBJ databases">
        <authorList>
            <person name="Palmer J.M."/>
        </authorList>
    </citation>
    <scope>NUCLEOTIDE SEQUENCE [LARGE SCALE GENOMIC DNA]</scope>
    <source>
        <strain evidence="2 3">MEX-2019</strain>
        <tissue evidence="2">Muscle</tissue>
    </source>
</reference>
<keyword evidence="3" id="KW-1185">Reference proteome</keyword>
<accession>A0AAV9QTH8</accession>